<dbReference type="GO" id="GO:0031267">
    <property type="term" value="F:small GTPase binding"/>
    <property type="evidence" value="ECO:0007669"/>
    <property type="project" value="TreeGrafter"/>
</dbReference>
<dbReference type="SMART" id="SM00325">
    <property type="entry name" value="RhoGEF"/>
    <property type="match status" value="1"/>
</dbReference>
<feature type="compositionally biased region" description="Basic and acidic residues" evidence="2">
    <location>
        <begin position="135"/>
        <end position="144"/>
    </location>
</feature>
<dbReference type="PROSITE" id="PS50003">
    <property type="entry name" value="PH_DOMAIN"/>
    <property type="match status" value="1"/>
</dbReference>
<dbReference type="PRINTS" id="PR01217">
    <property type="entry name" value="PRICHEXTENSN"/>
</dbReference>
<dbReference type="Pfam" id="PF00621">
    <property type="entry name" value="RhoGEF"/>
    <property type="match status" value="1"/>
</dbReference>
<dbReference type="SUPFAM" id="SSF50729">
    <property type="entry name" value="PH domain-like"/>
    <property type="match status" value="1"/>
</dbReference>
<dbReference type="InterPro" id="IPR035899">
    <property type="entry name" value="DBL_dom_sf"/>
</dbReference>
<dbReference type="Gene3D" id="1.20.900.10">
    <property type="entry name" value="Dbl homology (DH) domain"/>
    <property type="match status" value="1"/>
</dbReference>
<dbReference type="CDD" id="cd13243">
    <property type="entry name" value="PH_PLEKHG1_G2_G3"/>
    <property type="match status" value="1"/>
</dbReference>
<dbReference type="PANTHER" id="PTHR45924:SF1">
    <property type="entry name" value="PLECKSTRIN HOMOLOGY DOMAIN-CONTAINING FAMILY G MEMBER 1"/>
    <property type="match status" value="1"/>
</dbReference>
<feature type="region of interest" description="Disordered" evidence="2">
    <location>
        <begin position="622"/>
        <end position="680"/>
    </location>
</feature>
<feature type="region of interest" description="Disordered" evidence="2">
    <location>
        <begin position="776"/>
        <end position="801"/>
    </location>
</feature>
<feature type="compositionally biased region" description="Low complexity" evidence="2">
    <location>
        <begin position="1621"/>
        <end position="1632"/>
    </location>
</feature>
<dbReference type="GO" id="GO:0005085">
    <property type="term" value="F:guanyl-nucleotide exchange factor activity"/>
    <property type="evidence" value="ECO:0007669"/>
    <property type="project" value="InterPro"/>
</dbReference>
<dbReference type="InterPro" id="IPR000219">
    <property type="entry name" value="DH_dom"/>
</dbReference>
<name>A0AAD8ZQU0_9TELE</name>
<feature type="compositionally biased region" description="Basic and acidic residues" evidence="2">
    <location>
        <begin position="1080"/>
        <end position="1089"/>
    </location>
</feature>
<dbReference type="InterPro" id="IPR011993">
    <property type="entry name" value="PH-like_dom_sf"/>
</dbReference>
<feature type="compositionally biased region" description="Polar residues" evidence="2">
    <location>
        <begin position="990"/>
        <end position="1006"/>
    </location>
</feature>
<feature type="compositionally biased region" description="Polar residues" evidence="2">
    <location>
        <begin position="1090"/>
        <end position="1103"/>
    </location>
</feature>
<comment type="caution">
    <text evidence="5">The sequence shown here is derived from an EMBL/GenBank/DDBJ whole genome shotgun (WGS) entry which is preliminary data.</text>
</comment>
<feature type="domain" description="DH" evidence="4">
    <location>
        <begin position="147"/>
        <end position="370"/>
    </location>
</feature>
<sequence length="1811" mass="199302">MLLWFIAPSVDGEMQLLKEYPFSTDVLLPLPELPVVEGAVLGPPTWFIRNSALTYCSSQSMDSSHCSDRPISYGSTSSSASSRDSHCSLGGRAVSTPERDQDSGAIRLELVPTRQLEEAETGRRTPAPTNQEDADGGHPGEGRKVPYVDRVVQEILETEKTYVQDLQSIVQDYLDCISNQAQPLLSVEDRNSLFGNINDIFCFNSYALVHTHNSHPHLRKVHFPVPETLGIPAAFLRLGDKDLLHDLEKCNADPVGIAQCFVAKSEEFHIYTQYCTNYPRSVAVLSECMRNKVVVKFLRERQESLSHSLPLGSYLLKPVQRILKYHLLLHLFGVTGQELATHLEKESERHAVVQEAIDTMQRVAWHINDMKRKHENTVRLQEIQSLLTNWQGPDLIGYGELVLEGTFRIQRVKNERTLFLFDKLLLITKKREETYTYKAHILCCNLMLVEVIPKEPLSFSVFHYKNPKLQHTVQAKSQQDKRTWIQHLKRLILENHPAKIPAKAKKAILEMDLRKSNPNYTSPTDIQGQLLYCIITIPIIVMLKTKKRSERDQPSFQCSPEGHNRINMKEGPSPRRTRRKAEPLSKLLKNKHAISSPDIQKRSSFGATLLSPVVHLGTIGRSRSLVSQSQESLDPGDHSDIEDGLHPQDADDEDDSGLSSGGKLRVPGKSSRKRLNPQVSVDSIEHWKNHNLEHADLQTAKESLQKESVHTPILRVTCPPDTQPHKHISHFLGTGGDHSAPNIWADHRVRRAMFPTRQKTVQVDDDEDIYQMFVPTENDTSGHDAESDHDTTGDHPGRPCSWHVEQTQTMQLHLPASGGRVLRRASSVGENQSERRSPTKRPVHEEDEHVNTESSSNEISGSSSAEQLTIDDIENVYDNISYEELQAMGIIRKEQEVNSVSSGGTEINPVVPPQILVSPVETDTSSESNRSSGQEGALFEHGDLHTPEEEENIYDTIVFRELPASSTEPGRGYGQTVGQDKLQSSERDLNQNTQTFVSEESPNLDNRNMAKRPLPEIPIVSITEMDSGPIITDMPSQQPGADCTPEHVDEIWNDLENYIRDNEKKPDRLPAAFPVNGLESPHETQDCQRKTQNTPDKSHSSPTKVCKSQPKTQESQQKPHNSSRKAHDSTSKKSGSKATDSPLKPEGVRKVRTSSSSTTSRPLPTFQIPVLSVPKLVRVPTFEIDEPEEPSSPPTPSLPAPPIPAPSHPTPAPPIPAPSHPTPTPPIPAPSHPTPAPSHPTPAPPIPAPSHPTPAPPIPAPSHPTSAPPIPAPSHPTPAPSHPTPTPPIHTPSHPAPTPSVATPPVPTPALPAPPVPTPALPTPPISRPALPTPSLPTPALPSLPEVSSPEPQPGTVKSIRNKLARLSSGSFRIDDEDPPPQKDPELQALFSGLEPSLLPLASSSLLLTEDQLLDLGEKGKNRVFLMARQYSQKIKKANQLLKMKSMDHEPSCARLRMPNKAKDLAAILEEKKQGGAAIGARIAEYSQLYGQVTFKEPPPSTPVLKSSLSFAGPHPLSSRSSPFLASSPSLPESALEADWMNCIYSNGELSDFASWPAEVGDRPSIPNQKLTPTTSVPALRDLPAPPCTPPSQRWSACVTPPSKDDSEHIYSTLGQRNAKSPPYSCCQSSSSLAEQQEKNSGVMGNRADHPGISGLGPRQHSLPDSSAQVTSDLSPSCDLTLRDSQQVLVLDRQPSVNATQNYLANFKDNGDDDDDYVEIRSEEEYDMLEPESPVPGQLQSWLGSPFDPPTTLQSHTHSPAASLQAVASPESSLQDYTWNSPDDGQQALGQPKIVQSLREKFQCLGSSSFA</sequence>
<dbReference type="Pfam" id="PF22697">
    <property type="entry name" value="SOS1_NGEF_PH"/>
    <property type="match status" value="1"/>
</dbReference>
<feature type="region of interest" description="Disordered" evidence="2">
    <location>
        <begin position="1728"/>
        <end position="1788"/>
    </location>
</feature>
<dbReference type="FunFam" id="2.30.29.30:FF:000132">
    <property type="entry name" value="pleckstrin homology domain-containing family G member 2"/>
    <property type="match status" value="1"/>
</dbReference>
<reference evidence="5" key="1">
    <citation type="submission" date="2023-03" db="EMBL/GenBank/DDBJ databases">
        <title>Electrophorus voltai genome.</title>
        <authorList>
            <person name="Bian C."/>
        </authorList>
    </citation>
    <scope>NUCLEOTIDE SEQUENCE</scope>
    <source>
        <strain evidence="5">CB-2022</strain>
        <tissue evidence="5">Muscle</tissue>
    </source>
</reference>
<dbReference type="SMART" id="SM00233">
    <property type="entry name" value="PH"/>
    <property type="match status" value="1"/>
</dbReference>
<feature type="region of interest" description="Disordered" evidence="2">
    <location>
        <begin position="964"/>
        <end position="1012"/>
    </location>
</feature>
<feature type="compositionally biased region" description="Polar residues" evidence="2">
    <location>
        <begin position="1566"/>
        <end position="1577"/>
    </location>
</feature>
<dbReference type="SUPFAM" id="SSF48065">
    <property type="entry name" value="DBL homology domain (DH-domain)"/>
    <property type="match status" value="1"/>
</dbReference>
<evidence type="ECO:0000259" key="4">
    <source>
        <dbReference type="PROSITE" id="PS50010"/>
    </source>
</evidence>
<dbReference type="PANTHER" id="PTHR45924">
    <property type="entry name" value="FI17866P1"/>
    <property type="match status" value="1"/>
</dbReference>
<feature type="compositionally biased region" description="Polar residues" evidence="2">
    <location>
        <begin position="1770"/>
        <end position="1784"/>
    </location>
</feature>
<dbReference type="EMBL" id="JAROKS010000005">
    <property type="protein sequence ID" value="KAK1803772.1"/>
    <property type="molecule type" value="Genomic_DNA"/>
</dbReference>
<dbReference type="Proteomes" id="UP001239994">
    <property type="component" value="Unassembled WGS sequence"/>
</dbReference>
<feature type="region of interest" description="Disordered" evidence="2">
    <location>
        <begin position="59"/>
        <end position="144"/>
    </location>
</feature>
<dbReference type="InterPro" id="IPR001849">
    <property type="entry name" value="PH_domain"/>
</dbReference>
<feature type="compositionally biased region" description="Basic and acidic residues" evidence="2">
    <location>
        <begin position="635"/>
        <end position="649"/>
    </location>
</feature>
<feature type="compositionally biased region" description="Polar residues" evidence="2">
    <location>
        <begin position="1109"/>
        <end position="1120"/>
    </location>
</feature>
<feature type="compositionally biased region" description="Low complexity" evidence="2">
    <location>
        <begin position="59"/>
        <end position="82"/>
    </location>
</feature>
<feature type="domain" description="PH" evidence="3">
    <location>
        <begin position="394"/>
        <end position="493"/>
    </location>
</feature>
<evidence type="ECO:0000256" key="2">
    <source>
        <dbReference type="SAM" id="MobiDB-lite"/>
    </source>
</evidence>
<evidence type="ECO:0000259" key="3">
    <source>
        <dbReference type="PROSITE" id="PS50003"/>
    </source>
</evidence>
<organism evidence="5 6">
    <name type="scientific">Electrophorus voltai</name>
    <dbReference type="NCBI Taxonomy" id="2609070"/>
    <lineage>
        <taxon>Eukaryota</taxon>
        <taxon>Metazoa</taxon>
        <taxon>Chordata</taxon>
        <taxon>Craniata</taxon>
        <taxon>Vertebrata</taxon>
        <taxon>Euteleostomi</taxon>
        <taxon>Actinopterygii</taxon>
        <taxon>Neopterygii</taxon>
        <taxon>Teleostei</taxon>
        <taxon>Ostariophysi</taxon>
        <taxon>Gymnotiformes</taxon>
        <taxon>Gymnotoidei</taxon>
        <taxon>Gymnotidae</taxon>
        <taxon>Electrophorus</taxon>
    </lineage>
</organism>
<dbReference type="InterPro" id="IPR043324">
    <property type="entry name" value="PH_PLEKHG1_G2_G3"/>
</dbReference>
<dbReference type="CDD" id="cd00160">
    <property type="entry name" value="RhoGEF"/>
    <property type="match status" value="1"/>
</dbReference>
<dbReference type="PROSITE" id="PS50010">
    <property type="entry name" value="DH_2"/>
    <property type="match status" value="1"/>
</dbReference>
<accession>A0AAD8ZQU0</accession>
<protein>
    <recommendedName>
        <fullName evidence="7">Pleckstrin homology and RhoGEF domain containing G1</fullName>
    </recommendedName>
</protein>
<feature type="compositionally biased region" description="Polar residues" evidence="2">
    <location>
        <begin position="1663"/>
        <end position="1675"/>
    </location>
</feature>
<feature type="compositionally biased region" description="Basic and acidic residues" evidence="2">
    <location>
        <begin position="780"/>
        <end position="797"/>
    </location>
</feature>
<evidence type="ECO:0000313" key="5">
    <source>
        <dbReference type="EMBL" id="KAK1803772.1"/>
    </source>
</evidence>
<feature type="compositionally biased region" description="Polar residues" evidence="2">
    <location>
        <begin position="1751"/>
        <end position="1762"/>
    </location>
</feature>
<feature type="compositionally biased region" description="Basic and acidic residues" evidence="2">
    <location>
        <begin position="832"/>
        <end position="851"/>
    </location>
</feature>
<feature type="compositionally biased region" description="Pro residues" evidence="2">
    <location>
        <begin position="1190"/>
        <end position="1342"/>
    </location>
</feature>
<feature type="region of interest" description="Disordered" evidence="2">
    <location>
        <begin position="1062"/>
        <end position="1387"/>
    </location>
</feature>
<keyword evidence="6" id="KW-1185">Reference proteome</keyword>
<evidence type="ECO:0000256" key="1">
    <source>
        <dbReference type="ARBA" id="ARBA00022553"/>
    </source>
</evidence>
<dbReference type="InterPro" id="IPR055251">
    <property type="entry name" value="SOS1_NGEF_PH"/>
</dbReference>
<gene>
    <name evidence="5" type="ORF">P4O66_020787</name>
</gene>
<feature type="region of interest" description="Disordered" evidence="2">
    <location>
        <begin position="1561"/>
        <end position="1679"/>
    </location>
</feature>
<proteinExistence type="predicted"/>
<dbReference type="Gene3D" id="2.30.29.30">
    <property type="entry name" value="Pleckstrin-homology domain (PH domain)/Phosphotyrosine-binding domain (PTB)"/>
    <property type="match status" value="1"/>
</dbReference>
<evidence type="ECO:0008006" key="7">
    <source>
        <dbReference type="Google" id="ProtNLM"/>
    </source>
</evidence>
<keyword evidence="1" id="KW-0597">Phosphoprotein</keyword>
<feature type="region of interest" description="Disordered" evidence="2">
    <location>
        <begin position="814"/>
        <end position="867"/>
    </location>
</feature>
<feature type="region of interest" description="Disordered" evidence="2">
    <location>
        <begin position="550"/>
        <end position="599"/>
    </location>
</feature>
<evidence type="ECO:0000313" key="6">
    <source>
        <dbReference type="Proteomes" id="UP001239994"/>
    </source>
</evidence>
<feature type="compositionally biased region" description="Low complexity" evidence="2">
    <location>
        <begin position="853"/>
        <end position="866"/>
    </location>
</feature>